<comment type="caution">
    <text evidence="1">The sequence shown here is derived from an EMBL/GenBank/DDBJ whole genome shotgun (WGS) entry which is preliminary data.</text>
</comment>
<dbReference type="Proteomes" id="UP001221898">
    <property type="component" value="Unassembled WGS sequence"/>
</dbReference>
<organism evidence="1 2">
    <name type="scientific">Aldrovandia affinis</name>
    <dbReference type="NCBI Taxonomy" id="143900"/>
    <lineage>
        <taxon>Eukaryota</taxon>
        <taxon>Metazoa</taxon>
        <taxon>Chordata</taxon>
        <taxon>Craniata</taxon>
        <taxon>Vertebrata</taxon>
        <taxon>Euteleostomi</taxon>
        <taxon>Actinopterygii</taxon>
        <taxon>Neopterygii</taxon>
        <taxon>Teleostei</taxon>
        <taxon>Notacanthiformes</taxon>
        <taxon>Halosauridae</taxon>
        <taxon>Aldrovandia</taxon>
    </lineage>
</organism>
<gene>
    <name evidence="1" type="ORF">AAFF_G00148370</name>
</gene>
<name>A0AAD7R170_9TELE</name>
<reference evidence="1" key="1">
    <citation type="journal article" date="2023" name="Science">
        <title>Genome structures resolve the early diversification of teleost fishes.</title>
        <authorList>
            <person name="Parey E."/>
            <person name="Louis A."/>
            <person name="Montfort J."/>
            <person name="Bouchez O."/>
            <person name="Roques C."/>
            <person name="Iampietro C."/>
            <person name="Lluch J."/>
            <person name="Castinel A."/>
            <person name="Donnadieu C."/>
            <person name="Desvignes T."/>
            <person name="Floi Bucao C."/>
            <person name="Jouanno E."/>
            <person name="Wen M."/>
            <person name="Mejri S."/>
            <person name="Dirks R."/>
            <person name="Jansen H."/>
            <person name="Henkel C."/>
            <person name="Chen W.J."/>
            <person name="Zahm M."/>
            <person name="Cabau C."/>
            <person name="Klopp C."/>
            <person name="Thompson A.W."/>
            <person name="Robinson-Rechavi M."/>
            <person name="Braasch I."/>
            <person name="Lecointre G."/>
            <person name="Bobe J."/>
            <person name="Postlethwait J.H."/>
            <person name="Berthelot C."/>
            <person name="Roest Crollius H."/>
            <person name="Guiguen Y."/>
        </authorList>
    </citation>
    <scope>NUCLEOTIDE SEQUENCE</scope>
    <source>
        <strain evidence="1">NC1722</strain>
    </source>
</reference>
<sequence>MGTHEETNEADIQSVEIQVEKFLNSKNIDMDLTNVDSCYLLPKRKISEGRDNETRAVMLRFISRKYKVALLKQGKNLKGSNVFINENLNKTNATIAWKARQLKKGQKLQNTWTANCKVYIKPNGSSENIRPVLIRALEELEKYE</sequence>
<evidence type="ECO:0000313" key="2">
    <source>
        <dbReference type="Proteomes" id="UP001221898"/>
    </source>
</evidence>
<accession>A0AAD7R170</accession>
<proteinExistence type="predicted"/>
<keyword evidence="2" id="KW-1185">Reference proteome</keyword>
<protein>
    <submittedName>
        <fullName evidence="1">Uncharacterized protein</fullName>
    </submittedName>
</protein>
<evidence type="ECO:0000313" key="1">
    <source>
        <dbReference type="EMBL" id="KAJ8351123.1"/>
    </source>
</evidence>
<dbReference type="EMBL" id="JAINUG010002029">
    <property type="protein sequence ID" value="KAJ8351123.1"/>
    <property type="molecule type" value="Genomic_DNA"/>
</dbReference>
<dbReference type="AlphaFoldDB" id="A0AAD7R170"/>